<evidence type="ECO:0000313" key="6">
    <source>
        <dbReference type="Proteomes" id="UP000095380"/>
    </source>
</evidence>
<reference evidence="5 7" key="2">
    <citation type="journal article" date="2019" name="Nat. Med.">
        <title>A library of human gut bacterial isolates paired with longitudinal multiomics data enables mechanistic microbiome research.</title>
        <authorList>
            <person name="Poyet M."/>
            <person name="Groussin M."/>
            <person name="Gibbons S.M."/>
            <person name="Avila-Pacheco J."/>
            <person name="Jiang X."/>
            <person name="Kearney S.M."/>
            <person name="Perrotta A.R."/>
            <person name="Berdy B."/>
            <person name="Zhao S."/>
            <person name="Lieberman T.D."/>
            <person name="Swanson P.K."/>
            <person name="Smith M."/>
            <person name="Roesemann S."/>
            <person name="Alexander J.E."/>
            <person name="Rich S.A."/>
            <person name="Livny J."/>
            <person name="Vlamakis H."/>
            <person name="Clish C."/>
            <person name="Bullock K."/>
            <person name="Deik A."/>
            <person name="Scott J."/>
            <person name="Pierce K.A."/>
            <person name="Xavier R.J."/>
            <person name="Alm E.J."/>
        </authorList>
    </citation>
    <scope>NUCLEOTIDE SEQUENCE [LARGE SCALE GENOMIC DNA]</scope>
    <source>
        <strain evidence="5 7">BIOML-A6</strain>
    </source>
</reference>
<dbReference type="EMBL" id="WWSC01000023">
    <property type="protein sequence ID" value="MZK42794.1"/>
    <property type="molecule type" value="Genomic_DNA"/>
</dbReference>
<dbReference type="Pfam" id="PF00535">
    <property type="entry name" value="Glycos_transf_2"/>
    <property type="match status" value="1"/>
</dbReference>
<proteinExistence type="predicted"/>
<dbReference type="EC" id="2.4.1.-" evidence="4"/>
<dbReference type="CDD" id="cd00761">
    <property type="entry name" value="Glyco_tranf_GTA_type"/>
    <property type="match status" value="1"/>
</dbReference>
<dbReference type="EMBL" id="CYYM01000028">
    <property type="protein sequence ID" value="CUO71543.1"/>
    <property type="molecule type" value="Genomic_DNA"/>
</dbReference>
<gene>
    <name evidence="4" type="primary">pgaC</name>
    <name evidence="4" type="ORF">ERS852408_02791</name>
    <name evidence="5" type="ORF">GT528_14165</name>
</gene>
<keyword evidence="1 4" id="KW-0328">Glycosyltransferase</keyword>
<accession>A0A174H9G2</accession>
<dbReference type="RefSeq" id="WP_055195794.1">
    <property type="nucleotide sequence ID" value="NZ_CAXSPU010000028.1"/>
</dbReference>
<dbReference type="Gene3D" id="3.90.550.10">
    <property type="entry name" value="Spore Coat Polysaccharide Biosynthesis Protein SpsA, Chain A"/>
    <property type="match status" value="1"/>
</dbReference>
<dbReference type="PANTHER" id="PTHR22916">
    <property type="entry name" value="GLYCOSYLTRANSFERASE"/>
    <property type="match status" value="1"/>
</dbReference>
<evidence type="ECO:0000259" key="3">
    <source>
        <dbReference type="Pfam" id="PF00535"/>
    </source>
</evidence>
<dbReference type="AlphaFoldDB" id="A0A174H9G2"/>
<evidence type="ECO:0000313" key="4">
    <source>
        <dbReference type="EMBL" id="CUO71543.1"/>
    </source>
</evidence>
<dbReference type="GO" id="GO:0016757">
    <property type="term" value="F:glycosyltransferase activity"/>
    <property type="evidence" value="ECO:0007669"/>
    <property type="project" value="UniProtKB-KW"/>
</dbReference>
<name>A0A174H9G2_9FIRM</name>
<evidence type="ECO:0000256" key="2">
    <source>
        <dbReference type="ARBA" id="ARBA00022679"/>
    </source>
</evidence>
<dbReference type="PANTHER" id="PTHR22916:SF51">
    <property type="entry name" value="GLYCOSYLTRANSFERASE EPSH-RELATED"/>
    <property type="match status" value="1"/>
</dbReference>
<keyword evidence="2 4" id="KW-0808">Transferase</keyword>
<dbReference type="Proteomes" id="UP000095380">
    <property type="component" value="Unassembled WGS sequence"/>
</dbReference>
<protein>
    <submittedName>
        <fullName evidence="5">Glycosyltransferase</fullName>
    </submittedName>
    <submittedName>
        <fullName evidence="4">Poly-beta-1,6-N-acetyl-D-glucosamine synthase</fullName>
        <ecNumber evidence="4">2.4.1.-</ecNumber>
    </submittedName>
</protein>
<reference evidence="4 6" key="1">
    <citation type="submission" date="2015-09" db="EMBL/GenBank/DDBJ databases">
        <authorList>
            <consortium name="Pathogen Informatics"/>
        </authorList>
    </citation>
    <scope>NUCLEOTIDE SEQUENCE [LARGE SCALE GENOMIC DNA]</scope>
    <source>
        <strain evidence="4 6">2789STDY5608851</strain>
    </source>
</reference>
<dbReference type="InterPro" id="IPR029044">
    <property type="entry name" value="Nucleotide-diphossugar_trans"/>
</dbReference>
<dbReference type="InterPro" id="IPR001173">
    <property type="entry name" value="Glyco_trans_2-like"/>
</dbReference>
<evidence type="ECO:0000313" key="5">
    <source>
        <dbReference type="EMBL" id="MZK42794.1"/>
    </source>
</evidence>
<dbReference type="Proteomes" id="UP000472916">
    <property type="component" value="Unassembled WGS sequence"/>
</dbReference>
<evidence type="ECO:0000256" key="1">
    <source>
        <dbReference type="ARBA" id="ARBA00022676"/>
    </source>
</evidence>
<dbReference type="SUPFAM" id="SSF53448">
    <property type="entry name" value="Nucleotide-diphospho-sugar transferases"/>
    <property type="match status" value="1"/>
</dbReference>
<feature type="domain" description="Glycosyltransferase 2-like" evidence="3">
    <location>
        <begin position="5"/>
        <end position="155"/>
    </location>
</feature>
<organism evidence="4 6">
    <name type="scientific">Dorea longicatena</name>
    <dbReference type="NCBI Taxonomy" id="88431"/>
    <lineage>
        <taxon>Bacteria</taxon>
        <taxon>Bacillati</taxon>
        <taxon>Bacillota</taxon>
        <taxon>Clostridia</taxon>
        <taxon>Lachnospirales</taxon>
        <taxon>Lachnospiraceae</taxon>
        <taxon>Dorea</taxon>
    </lineage>
</organism>
<evidence type="ECO:0000313" key="7">
    <source>
        <dbReference type="Proteomes" id="UP000472916"/>
    </source>
</evidence>
<sequence length="336" mass="39939">MIMISVVMPVFNKEKYVHNILKDLQKQTFQNFECIIVDDGSTDRSGIICDEVGLIDERFQVIHIKNAGVSYARNVGLKEVRGNYITFIDADDRLESNYLKVLYEDITKSNADIIISGVEKWWEKTNFTELLKIPYQGKYKMKELLPKFAMVQKNTGIYGYCWGKLLKKELIEEVYFTNGLKLAEDFDFYLQIYPKVDTIFFENNCHYFYLQEAQNSSMLSADNEIDYKAQLKINLRYRDFLKKMNSYNEYNRLLVDRILTNYVFFVVYHARRQEISKKVEEMNQIAYQENINLKGVGTIQNIILWCIKNKKGILAEKLLRIYDILRWFKRKSRLFL</sequence>